<dbReference type="InterPro" id="IPR016032">
    <property type="entry name" value="Sig_transdc_resp-reg_C-effctor"/>
</dbReference>
<evidence type="ECO:0000259" key="4">
    <source>
        <dbReference type="PROSITE" id="PS50043"/>
    </source>
</evidence>
<dbReference type="InterPro" id="IPR036388">
    <property type="entry name" value="WH-like_DNA-bd_sf"/>
</dbReference>
<dbReference type="InterPro" id="IPR041617">
    <property type="entry name" value="TPR_MalT"/>
</dbReference>
<dbReference type="SMART" id="SM00028">
    <property type="entry name" value="TPR"/>
    <property type="match status" value="4"/>
</dbReference>
<keyword evidence="1" id="KW-0805">Transcription regulation</keyword>
<organism evidence="5 6">
    <name type="scientific">Paenibacillus paeoniae</name>
    <dbReference type="NCBI Taxonomy" id="2292705"/>
    <lineage>
        <taxon>Bacteria</taxon>
        <taxon>Bacillati</taxon>
        <taxon>Bacillota</taxon>
        <taxon>Bacilli</taxon>
        <taxon>Bacillales</taxon>
        <taxon>Paenibacillaceae</taxon>
        <taxon>Paenibacillus</taxon>
    </lineage>
</organism>
<keyword evidence="3" id="KW-0804">Transcription</keyword>
<dbReference type="PROSITE" id="PS50043">
    <property type="entry name" value="HTH_LUXR_2"/>
    <property type="match status" value="1"/>
</dbReference>
<accession>A0A371PN54</accession>
<reference evidence="5 6" key="1">
    <citation type="submission" date="2018-08" db="EMBL/GenBank/DDBJ databases">
        <title>Paenibacillus sp. M4BSY-1, whole genome shotgun sequence.</title>
        <authorList>
            <person name="Tuo L."/>
        </authorList>
    </citation>
    <scope>NUCLEOTIDE SEQUENCE [LARGE SCALE GENOMIC DNA]</scope>
    <source>
        <strain evidence="5 6">M4BSY-1</strain>
    </source>
</reference>
<dbReference type="InterPro" id="IPR027417">
    <property type="entry name" value="P-loop_NTPase"/>
</dbReference>
<evidence type="ECO:0000256" key="3">
    <source>
        <dbReference type="ARBA" id="ARBA00023163"/>
    </source>
</evidence>
<dbReference type="GO" id="GO:0006355">
    <property type="term" value="P:regulation of DNA-templated transcription"/>
    <property type="evidence" value="ECO:0007669"/>
    <property type="project" value="InterPro"/>
</dbReference>
<dbReference type="EMBL" id="QUBQ01000001">
    <property type="protein sequence ID" value="REK77640.1"/>
    <property type="molecule type" value="Genomic_DNA"/>
</dbReference>
<dbReference type="Gene3D" id="1.10.10.10">
    <property type="entry name" value="Winged helix-like DNA-binding domain superfamily/Winged helix DNA-binding domain"/>
    <property type="match status" value="1"/>
</dbReference>
<dbReference type="InterPro" id="IPR000792">
    <property type="entry name" value="Tscrpt_reg_LuxR_C"/>
</dbReference>
<dbReference type="InterPro" id="IPR019734">
    <property type="entry name" value="TPR_rpt"/>
</dbReference>
<evidence type="ECO:0000313" key="6">
    <source>
        <dbReference type="Proteomes" id="UP000261905"/>
    </source>
</evidence>
<dbReference type="AlphaFoldDB" id="A0A371PN54"/>
<dbReference type="SUPFAM" id="SSF48452">
    <property type="entry name" value="TPR-like"/>
    <property type="match status" value="1"/>
</dbReference>
<dbReference type="Gene3D" id="1.25.40.10">
    <property type="entry name" value="Tetratricopeptide repeat domain"/>
    <property type="match status" value="1"/>
</dbReference>
<dbReference type="InterPro" id="IPR059106">
    <property type="entry name" value="WHD_MalT"/>
</dbReference>
<protein>
    <submittedName>
        <fullName evidence="5">LuxR family transcriptional regulator</fullName>
    </submittedName>
</protein>
<dbReference type="PANTHER" id="PTHR44688:SF16">
    <property type="entry name" value="DNA-BINDING TRANSCRIPTIONAL ACTIVATOR DEVR_DOSR"/>
    <property type="match status" value="1"/>
</dbReference>
<dbReference type="Pfam" id="PF00196">
    <property type="entry name" value="GerE"/>
    <property type="match status" value="1"/>
</dbReference>
<evidence type="ECO:0000313" key="5">
    <source>
        <dbReference type="EMBL" id="REK77640.1"/>
    </source>
</evidence>
<comment type="caution">
    <text evidence="5">The sequence shown here is derived from an EMBL/GenBank/DDBJ whole genome shotgun (WGS) entry which is preliminary data.</text>
</comment>
<dbReference type="SUPFAM" id="SSF46894">
    <property type="entry name" value="C-terminal effector domain of the bipartite response regulators"/>
    <property type="match status" value="1"/>
</dbReference>
<dbReference type="CDD" id="cd06170">
    <property type="entry name" value="LuxR_C_like"/>
    <property type="match status" value="1"/>
</dbReference>
<dbReference type="Proteomes" id="UP000261905">
    <property type="component" value="Unassembled WGS sequence"/>
</dbReference>
<dbReference type="SUPFAM" id="SSF52540">
    <property type="entry name" value="P-loop containing nucleoside triphosphate hydrolases"/>
    <property type="match status" value="1"/>
</dbReference>
<feature type="domain" description="HTH luxR-type" evidence="4">
    <location>
        <begin position="821"/>
        <end position="886"/>
    </location>
</feature>
<dbReference type="OrthoDB" id="1137593at2"/>
<keyword evidence="2" id="KW-0238">DNA-binding</keyword>
<dbReference type="GO" id="GO:0003677">
    <property type="term" value="F:DNA binding"/>
    <property type="evidence" value="ECO:0007669"/>
    <property type="project" value="UniProtKB-KW"/>
</dbReference>
<dbReference type="Pfam" id="PF17874">
    <property type="entry name" value="TPR_MalT"/>
    <property type="match status" value="1"/>
</dbReference>
<dbReference type="Gene3D" id="3.40.50.300">
    <property type="entry name" value="P-loop containing nucleotide triphosphate hydrolases"/>
    <property type="match status" value="1"/>
</dbReference>
<dbReference type="SMART" id="SM00421">
    <property type="entry name" value="HTH_LUXR"/>
    <property type="match status" value="1"/>
</dbReference>
<gene>
    <name evidence="5" type="ORF">DX130_11785</name>
</gene>
<dbReference type="PANTHER" id="PTHR44688">
    <property type="entry name" value="DNA-BINDING TRANSCRIPTIONAL ACTIVATOR DEVR_DOSR"/>
    <property type="match status" value="1"/>
</dbReference>
<sequence length="888" mass="98457">MNMPILSTKLYIPPPRSGYVPRSRLTELLHQGLRRKLTLISAPAGYGKTTLVSEWLTGSNLRSAWLSLDEGDNDPARFLSYLLAALRTMAPGLGEGVFVALQTQASQPPPIEWMLSHILNEVADTLTEPYVLVLDDYHVIESPQVMSAVEFLLERLPSRLHLVMTTRVDPELPLSRLRARDQLTEVRTEDLCFLPDEAAEFMSRVMGLKLERDGMKLLEAQTEGWIAGLQLAALSMKGGQHLTRATHPFNERHPFVLDYLAEEVLKQQSPGVRTFLLRTSILDRMCGPLCEALMRLEVEPSLEITGQAMLEQLERSNLFIVPLDAERGWFRYHHLFAGLLRQRLQAEESKQLGADLHMCASHWYEENGLELEAFQHATETGNVNEAARLVEGGGMPLFFRGALAPVQTWLDSLPTRELDVRPSLRVMYASVQLLSGQLSEAVHHLEAAEMALQNMPQDEETSEVIGHAASIRATLAVSRHDAETIMSESRRALHHLPIGNRAVRTATTWALGYAYQLQGDPVSAGKAYSEAMAVSQSIGHGMITMMSMLGLGAVRQSDNMLHAAADWYRRVLELAGDPPLPIACEAHLGLAKINYEWNDLAAAEKHAEKAIRLAPLLQQTDRIVACELALARVKLAQNDVESASTLWTRAEQHARDHQFTYQMQEVAAVRTSLLLSQHQPAQAALLLQPHEPSISLARANLAQGDVSKALGILVVLREGAEERGLAGERLQVKVIQATALYAHGHKDEAVNLLLQALADAENEGFTRLFLDLGQTMERLLLEAKKSGVLSGYIRNLLDQFNVSTPHGQNLQDRHKASPSGKPTLVEALSSRELEVLRLIAEGLSNTDIASRLFLALSTVKGHNRIIFDKLQVSRRTEAVARARELGLL</sequence>
<evidence type="ECO:0000256" key="2">
    <source>
        <dbReference type="ARBA" id="ARBA00023125"/>
    </source>
</evidence>
<dbReference type="Pfam" id="PF25873">
    <property type="entry name" value="WHD_MalT"/>
    <property type="match status" value="1"/>
</dbReference>
<keyword evidence="6" id="KW-1185">Reference proteome</keyword>
<dbReference type="PRINTS" id="PR00038">
    <property type="entry name" value="HTHLUXR"/>
</dbReference>
<proteinExistence type="predicted"/>
<name>A0A371PN54_9BACL</name>
<dbReference type="InterPro" id="IPR011990">
    <property type="entry name" value="TPR-like_helical_dom_sf"/>
</dbReference>
<evidence type="ECO:0000256" key="1">
    <source>
        <dbReference type="ARBA" id="ARBA00023015"/>
    </source>
</evidence>